<dbReference type="EMBL" id="JACHBF010000039">
    <property type="protein sequence ID" value="MBB6495748.1"/>
    <property type="molecule type" value="Genomic_DNA"/>
</dbReference>
<dbReference type="Proteomes" id="UP000526625">
    <property type="component" value="Unassembled WGS sequence"/>
</dbReference>
<organism evidence="1 2">
    <name type="scientific">Rhizobium tropici</name>
    <dbReference type="NCBI Taxonomy" id="398"/>
    <lineage>
        <taxon>Bacteria</taxon>
        <taxon>Pseudomonadati</taxon>
        <taxon>Pseudomonadota</taxon>
        <taxon>Alphaproteobacteria</taxon>
        <taxon>Hyphomicrobiales</taxon>
        <taxon>Rhizobiaceae</taxon>
        <taxon>Rhizobium/Agrobacterium group</taxon>
        <taxon>Rhizobium</taxon>
    </lineage>
</organism>
<protein>
    <submittedName>
        <fullName evidence="1">ABC-type transporter Mla maintaining outer membrane lipid asymmetry ATPase subunit MlaF</fullName>
    </submittedName>
</protein>
<proteinExistence type="predicted"/>
<name>A0ABR6R9A8_RHITR</name>
<gene>
    <name evidence="1" type="ORF">GGD45_006214</name>
</gene>
<comment type="caution">
    <text evidence="1">The sequence shown here is derived from an EMBL/GenBank/DDBJ whole genome shotgun (WGS) entry which is preliminary data.</text>
</comment>
<keyword evidence="2" id="KW-1185">Reference proteome</keyword>
<evidence type="ECO:0000313" key="1">
    <source>
        <dbReference type="EMBL" id="MBB6495748.1"/>
    </source>
</evidence>
<evidence type="ECO:0000313" key="2">
    <source>
        <dbReference type="Proteomes" id="UP000526625"/>
    </source>
</evidence>
<sequence length="76" mass="8441">MTSRIASHVKNDAASSSNADGRSIAVELVNVSKWYGDFRVLQEINLTVRRGEPVPDQGNPYLFGKETFLTTSAWKI</sequence>
<reference evidence="1 2" key="1">
    <citation type="submission" date="2020-08" db="EMBL/GenBank/DDBJ databases">
        <title>Genomic Encyclopedia of Type Strains, Phase IV (KMG-V): Genome sequencing to study the core and pangenomes of soil and plant-associated prokaryotes.</title>
        <authorList>
            <person name="Whitman W."/>
        </authorList>
    </citation>
    <scope>NUCLEOTIDE SEQUENCE [LARGE SCALE GENOMIC DNA]</scope>
    <source>
        <strain evidence="1 2">SEMIA 4059</strain>
    </source>
</reference>
<accession>A0ABR6R9A8</accession>